<dbReference type="EMBL" id="JAAVJL010000002">
    <property type="protein sequence ID" value="NMF59869.1"/>
    <property type="molecule type" value="Genomic_DNA"/>
</dbReference>
<evidence type="ECO:0000313" key="13">
    <source>
        <dbReference type="Proteomes" id="UP000738376"/>
    </source>
</evidence>
<feature type="modified residue" description="4-aspartylphosphate" evidence="6">
    <location>
        <position position="1014"/>
    </location>
</feature>
<dbReference type="InterPro" id="IPR000014">
    <property type="entry name" value="PAS"/>
</dbReference>
<proteinExistence type="predicted"/>
<dbReference type="Gene3D" id="1.10.287.130">
    <property type="match status" value="1"/>
</dbReference>
<dbReference type="SUPFAM" id="SSF55874">
    <property type="entry name" value="ATPase domain of HSP90 chaperone/DNA topoisomerase II/histidine kinase"/>
    <property type="match status" value="1"/>
</dbReference>
<evidence type="ECO:0000256" key="2">
    <source>
        <dbReference type="ARBA" id="ARBA00012438"/>
    </source>
</evidence>
<feature type="domain" description="PAC" evidence="11">
    <location>
        <begin position="258"/>
        <end position="309"/>
    </location>
</feature>
<dbReference type="InterPro" id="IPR013656">
    <property type="entry name" value="PAS_4"/>
</dbReference>
<dbReference type="InterPro" id="IPR001610">
    <property type="entry name" value="PAC"/>
</dbReference>
<dbReference type="Pfam" id="PF02518">
    <property type="entry name" value="HATPase_c"/>
    <property type="match status" value="1"/>
</dbReference>
<dbReference type="Proteomes" id="UP000738376">
    <property type="component" value="Unassembled WGS sequence"/>
</dbReference>
<reference evidence="12 13" key="1">
    <citation type="submission" date="2020-03" db="EMBL/GenBank/DDBJ databases">
        <title>Draft Genome Sequence of 2-Methylisoborneol Producing Pseudanabaena yagii Strain GIHE-NHR1 Isolated from North Han River in South Korea.</title>
        <authorList>
            <person name="Jeong J."/>
        </authorList>
    </citation>
    <scope>NUCLEOTIDE SEQUENCE [LARGE SCALE GENOMIC DNA]</scope>
    <source>
        <strain evidence="12 13">GIHE-NHR1</strain>
    </source>
</reference>
<evidence type="ECO:0000256" key="4">
    <source>
        <dbReference type="ARBA" id="ARBA00022777"/>
    </source>
</evidence>
<evidence type="ECO:0000256" key="6">
    <source>
        <dbReference type="PROSITE-ProRule" id="PRU00169"/>
    </source>
</evidence>
<comment type="catalytic activity">
    <reaction evidence="1">
        <text>ATP + protein L-histidine = ADP + protein N-phospho-L-histidine.</text>
        <dbReference type="EC" id="2.7.13.3"/>
    </reaction>
</comment>
<dbReference type="PANTHER" id="PTHR45339:SF1">
    <property type="entry name" value="HYBRID SIGNAL TRANSDUCTION HISTIDINE KINASE J"/>
    <property type="match status" value="1"/>
</dbReference>
<dbReference type="SUPFAM" id="SSF52172">
    <property type="entry name" value="CheY-like"/>
    <property type="match status" value="1"/>
</dbReference>
<dbReference type="InterPro" id="IPR003661">
    <property type="entry name" value="HisK_dim/P_dom"/>
</dbReference>
<keyword evidence="7" id="KW-0175">Coiled coil</keyword>
<evidence type="ECO:0000256" key="3">
    <source>
        <dbReference type="ARBA" id="ARBA00022553"/>
    </source>
</evidence>
<dbReference type="CDD" id="cd16922">
    <property type="entry name" value="HATPase_EvgS-ArcB-TorS-like"/>
    <property type="match status" value="1"/>
</dbReference>
<dbReference type="InterPro" id="IPR035965">
    <property type="entry name" value="PAS-like_dom_sf"/>
</dbReference>
<keyword evidence="4" id="KW-0808">Transferase</keyword>
<organism evidence="12 13">
    <name type="scientific">Pseudanabaena yagii GIHE-NHR1</name>
    <dbReference type="NCBI Taxonomy" id="2722753"/>
    <lineage>
        <taxon>Bacteria</taxon>
        <taxon>Bacillati</taxon>
        <taxon>Cyanobacteriota</taxon>
        <taxon>Cyanophyceae</taxon>
        <taxon>Pseudanabaenales</taxon>
        <taxon>Pseudanabaenaceae</taxon>
        <taxon>Pseudanabaena</taxon>
        <taxon>Pseudanabaena yagii</taxon>
    </lineage>
</organism>
<dbReference type="InterPro" id="IPR013655">
    <property type="entry name" value="PAS_fold_3"/>
</dbReference>
<dbReference type="PANTHER" id="PTHR45339">
    <property type="entry name" value="HYBRID SIGNAL TRANSDUCTION HISTIDINE KINASE J"/>
    <property type="match status" value="1"/>
</dbReference>
<dbReference type="SMART" id="SM00086">
    <property type="entry name" value="PAC"/>
    <property type="match status" value="3"/>
</dbReference>
<evidence type="ECO:0000259" key="11">
    <source>
        <dbReference type="PROSITE" id="PS50113"/>
    </source>
</evidence>
<feature type="domain" description="PAC" evidence="11">
    <location>
        <begin position="117"/>
        <end position="171"/>
    </location>
</feature>
<keyword evidence="13" id="KW-1185">Reference proteome</keyword>
<dbReference type="PROSITE" id="PS50110">
    <property type="entry name" value="RESPONSE_REGULATORY"/>
    <property type="match status" value="1"/>
</dbReference>
<dbReference type="CDD" id="cd00130">
    <property type="entry name" value="PAS"/>
    <property type="match status" value="2"/>
</dbReference>
<evidence type="ECO:0000259" key="9">
    <source>
        <dbReference type="PROSITE" id="PS50109"/>
    </source>
</evidence>
<evidence type="ECO:0000256" key="8">
    <source>
        <dbReference type="SAM" id="MobiDB-lite"/>
    </source>
</evidence>
<evidence type="ECO:0000256" key="1">
    <source>
        <dbReference type="ARBA" id="ARBA00000085"/>
    </source>
</evidence>
<keyword evidence="3 6" id="KW-0597">Phosphoprotein</keyword>
<dbReference type="SMART" id="SM00091">
    <property type="entry name" value="PAS"/>
    <property type="match status" value="5"/>
</dbReference>
<dbReference type="Pfam" id="PF00512">
    <property type="entry name" value="HisKA"/>
    <property type="match status" value="1"/>
</dbReference>
<evidence type="ECO:0000259" key="10">
    <source>
        <dbReference type="PROSITE" id="PS50110"/>
    </source>
</evidence>
<dbReference type="Pfam" id="PF08447">
    <property type="entry name" value="PAS_3"/>
    <property type="match status" value="1"/>
</dbReference>
<dbReference type="InterPro" id="IPR036890">
    <property type="entry name" value="HATPase_C_sf"/>
</dbReference>
<feature type="region of interest" description="Disordered" evidence="8">
    <location>
        <begin position="1"/>
        <end position="20"/>
    </location>
</feature>
<gene>
    <name evidence="12" type="ORF">HC246_18045</name>
</gene>
<evidence type="ECO:0000313" key="12">
    <source>
        <dbReference type="EMBL" id="NMF59869.1"/>
    </source>
</evidence>
<name>A0ABX1LUS8_9CYAN</name>
<dbReference type="EC" id="2.7.13.3" evidence="2"/>
<protein>
    <recommendedName>
        <fullName evidence="2">histidine kinase</fullName>
        <ecNumber evidence="2">2.7.13.3</ecNumber>
    </recommendedName>
</protein>
<dbReference type="NCBIfam" id="TIGR00229">
    <property type="entry name" value="sensory_box"/>
    <property type="match status" value="1"/>
</dbReference>
<dbReference type="RefSeq" id="WP_169364843.1">
    <property type="nucleotide sequence ID" value="NZ_JAAVJL010000002.1"/>
</dbReference>
<dbReference type="Pfam" id="PF13426">
    <property type="entry name" value="PAS_9"/>
    <property type="match status" value="1"/>
</dbReference>
<feature type="domain" description="Histidine kinase" evidence="9">
    <location>
        <begin position="693"/>
        <end position="899"/>
    </location>
</feature>
<dbReference type="SMART" id="SM00448">
    <property type="entry name" value="REC"/>
    <property type="match status" value="1"/>
</dbReference>
<dbReference type="InterPro" id="IPR011006">
    <property type="entry name" value="CheY-like_superfamily"/>
</dbReference>
<dbReference type="SUPFAM" id="SSF55785">
    <property type="entry name" value="PYP-like sensor domain (PAS domain)"/>
    <property type="match status" value="5"/>
</dbReference>
<sequence>MEKQSPLGSEQISPEDWENTPTNVKRLVESLVANASLSVSESHPIQFLDATPMGITVHDATGQLIYINNVGRSLLGTNRYSESETDHLSEFFPIYRAGTEEPYLIQDLPSSRAFAGETIQVSDLEIHRPDRIVPLEVTAKPIFDRQGQVVYAIATFQDISDRLKNEAKRTQAEIALRENELKLRNLTDAIPGAVYQFRLSPEGEFSMPFASQGIQELAEISPELAINDIQAVWDLIFPEDWELLQQSIAISAQTLEPWDFEFRIQTASGKIKWILGKSIPSYEESGVIIWNGILTDISDRKKAEEDLRLAIASNHALIDAIPDLIIRISRQGIYLDAIPSDNIKFAVPPQQFIGKCILDILPIEFAQQRMYYVEQAFQTRKLQLHEYQILIDGEIHYEEARIVISGNNEATILIRDITDRKKAEEDLRLAVATNQALIDAIPDMIVRISREGIYLDAIAPDNMKFLVSPEKFIGNSIFDFLPTEFAQERMYYVEQAFQTGKLQLYEYQILIDSEIHHQEARIVVSGDNEALVLIRDISDRKKLEQELTYSHDLRELLFNESTDALFLLDSNTSLMFDCNQKAIELFEVDRKEQLLNIVGNTLHKRKFTAKELAWINREVETKGFCQFELEYVTFKGREFWGDLLLKRINFGEGHFSLARIADITIRKHTEMELLKAKEAAEEATKAKSAFLANMSHEIRTPMNGVLGMAQLLETTELDQEQADFVKTIKDSGDALLNIINDILDFSKIESGMLAIEEWEFNLEELISRVCRLLNSQAIAKQINLQYEIDPHVPTTVCSDRHRLRQILLNLIGNAIKFTQIGEVTVFVTSSTTPSSNKTILKFAIADTGIGIHGDLIDQLFQPFTQADVSINRKYGGTGLGLAISKRFVELLGGTIWIESFGQIGGKPSLDWKSSSSTKGSTQGSIFHFTIASSTSENEKETIDRQTSVTAPLEIDSQLAEKSPLQILLVEDNPFNQLIATKILKTLGYQPDLAKNGLDALQAIQTHSYDLILMDIQMPEMDGLTATKLIRQSPENSHLQIVAMTANILPEDRQACFDAGMNDYISKPINIREIIHLVSGLNQLI</sequence>
<comment type="caution">
    <text evidence="12">The sequence shown here is derived from an EMBL/GenBank/DDBJ whole genome shotgun (WGS) entry which is preliminary data.</text>
</comment>
<dbReference type="Gene3D" id="3.30.450.20">
    <property type="entry name" value="PAS domain"/>
    <property type="match status" value="5"/>
</dbReference>
<dbReference type="InterPro" id="IPR001789">
    <property type="entry name" value="Sig_transdc_resp-reg_receiver"/>
</dbReference>
<dbReference type="PROSITE" id="PS50109">
    <property type="entry name" value="HIS_KIN"/>
    <property type="match status" value="1"/>
</dbReference>
<dbReference type="InterPro" id="IPR000700">
    <property type="entry name" value="PAS-assoc_C"/>
</dbReference>
<dbReference type="InterPro" id="IPR036097">
    <property type="entry name" value="HisK_dim/P_sf"/>
</dbReference>
<dbReference type="CDD" id="cd17546">
    <property type="entry name" value="REC_hyHK_CKI1_RcsC-like"/>
    <property type="match status" value="1"/>
</dbReference>
<feature type="domain" description="Response regulatory" evidence="10">
    <location>
        <begin position="965"/>
        <end position="1081"/>
    </location>
</feature>
<dbReference type="Gene3D" id="3.40.50.2300">
    <property type="match status" value="1"/>
</dbReference>
<feature type="coiled-coil region" evidence="7">
    <location>
        <begin position="153"/>
        <end position="189"/>
    </location>
</feature>
<dbReference type="SMART" id="SM00388">
    <property type="entry name" value="HisKA"/>
    <property type="match status" value="1"/>
</dbReference>
<dbReference type="InterPro" id="IPR003594">
    <property type="entry name" value="HATPase_dom"/>
</dbReference>
<dbReference type="PRINTS" id="PR00344">
    <property type="entry name" value="BCTRLSENSOR"/>
</dbReference>
<keyword evidence="4" id="KW-0418">Kinase</keyword>
<dbReference type="CDD" id="cd00082">
    <property type="entry name" value="HisKA"/>
    <property type="match status" value="1"/>
</dbReference>
<keyword evidence="5" id="KW-0902">Two-component regulatory system</keyword>
<evidence type="ECO:0000256" key="5">
    <source>
        <dbReference type="ARBA" id="ARBA00023012"/>
    </source>
</evidence>
<dbReference type="SMART" id="SM00387">
    <property type="entry name" value="HATPase_c"/>
    <property type="match status" value="1"/>
</dbReference>
<accession>A0ABX1LUS8</accession>
<dbReference type="Pfam" id="PF00072">
    <property type="entry name" value="Response_reg"/>
    <property type="match status" value="1"/>
</dbReference>
<dbReference type="Gene3D" id="3.30.565.10">
    <property type="entry name" value="Histidine kinase-like ATPase, C-terminal domain"/>
    <property type="match status" value="1"/>
</dbReference>
<dbReference type="Pfam" id="PF08448">
    <property type="entry name" value="PAS_4"/>
    <property type="match status" value="2"/>
</dbReference>
<feature type="compositionally biased region" description="Polar residues" evidence="8">
    <location>
        <begin position="1"/>
        <end position="12"/>
    </location>
</feature>
<dbReference type="InterPro" id="IPR004358">
    <property type="entry name" value="Sig_transdc_His_kin-like_C"/>
</dbReference>
<dbReference type="InterPro" id="IPR005467">
    <property type="entry name" value="His_kinase_dom"/>
</dbReference>
<dbReference type="PROSITE" id="PS50113">
    <property type="entry name" value="PAC"/>
    <property type="match status" value="2"/>
</dbReference>
<evidence type="ECO:0000256" key="7">
    <source>
        <dbReference type="SAM" id="Coils"/>
    </source>
</evidence>
<dbReference type="SUPFAM" id="SSF47384">
    <property type="entry name" value="Homodimeric domain of signal transducing histidine kinase"/>
    <property type="match status" value="1"/>
</dbReference>